<organism evidence="2 3">
    <name type="scientific">Trichobilharzia regenti</name>
    <name type="common">Nasal bird schistosome</name>
    <dbReference type="NCBI Taxonomy" id="157069"/>
    <lineage>
        <taxon>Eukaryota</taxon>
        <taxon>Metazoa</taxon>
        <taxon>Spiralia</taxon>
        <taxon>Lophotrochozoa</taxon>
        <taxon>Platyhelminthes</taxon>
        <taxon>Trematoda</taxon>
        <taxon>Digenea</taxon>
        <taxon>Strigeidida</taxon>
        <taxon>Schistosomatoidea</taxon>
        <taxon>Schistosomatidae</taxon>
        <taxon>Trichobilharzia</taxon>
    </lineage>
</organism>
<dbReference type="Gene3D" id="6.10.10.90">
    <property type="match status" value="1"/>
</dbReference>
<evidence type="ECO:0008006" key="4">
    <source>
        <dbReference type="Google" id="ProtNLM"/>
    </source>
</evidence>
<feature type="compositionally biased region" description="Low complexity" evidence="1">
    <location>
        <begin position="257"/>
        <end position="273"/>
    </location>
</feature>
<dbReference type="Proteomes" id="UP000050795">
    <property type="component" value="Unassembled WGS sequence"/>
</dbReference>
<protein>
    <recommendedName>
        <fullName evidence="4">ELMO domain-containing protein</fullName>
    </recommendedName>
</protein>
<evidence type="ECO:0000256" key="1">
    <source>
        <dbReference type="SAM" id="MobiDB-lite"/>
    </source>
</evidence>
<proteinExistence type="predicted"/>
<feature type="region of interest" description="Disordered" evidence="1">
    <location>
        <begin position="793"/>
        <end position="831"/>
    </location>
</feature>
<accession>A0AA85KPU1</accession>
<sequence length="1419" mass="162839">MLESQIYTQTDSSKVIIPPTITVTTTTDSDSEFSRTPSSISLVSSDICHVNELDDSRKSSKSWSLCHREFTDNENNCHSSSPIISSTNYTVYSSVHSNVASTNHSELPVYSTASINAHDSPHKSSADQIFTSSEIFNSTFNHTQSSISSSNHATNDILSSPYRCYGCLTSLRSVLSSNRLFGTDDSNIFPYSSTLIECNHSNHHRKSPYYQTYAKFTERQLGFTCLCHSHKQSQATSDAKSDSNVTLFDQISPPPSLSSSSTSLSSPTNNIPPIQHNDSKQPVRQSKTLLRRFRSFIIQSVRKSGRSVNFNEGEKSHTVEDSVVVKHNLIDRNKKRSKSLRTIPNCVLSASPIIPSMSSSNGEHCENKAKLGNKSSCSSSRLRLHSDCEKHFDEFTRIETDKIRQNDKTLVSSDYLMNARTCQHFGIVSKAVEKFISILNQELDYLFHNNSNNNNNNNNKHSNNNNNSCSSTTHHLQELFKQTLMELVIVLQCRQFIRDFVKCEGHCKLFQLVEAIDKLDREFHDQIWPHLLSCLAELSKYAITNRLIAHNQDNMTYLITCYTTNDNYRPCSSDEMTTKQNNEKVNPVSLRSISHIVSGSNREEFFSWQLVSDHFLFVIIDHCRRENNLVCLKHELKLILKIVTDYPVRIQYVIEQTKHGFILDLLKMIHVNTTIYNYTVGGSTQKDELRCDMQNLIMKFLYVVFYYAKQNDYLSSLIPQYLRNIRFVEWIPELSNRYFWESIITPYHRHCHYDQSDYSVETVNSYSLLDFNYDNSEITFVLKRMNELSRILDKNDPPHEEEEDNQGNMKNYSTVDDTIGPREKDNNNNSNKNPCVQLFGSLCRVQQLINSLLLNRMNTPLDRTSAVNMEKMNQLCSAVYCDEYTLSPSVESMEEACIRLGFKIPTDPYADFQESPGSLAFHSIHAYAMKNKNKLIDMLSYAYPLQKYDSFTSYRKSNFLSEFPSPPLNTNNSLNLLNNLYDDGVGGDTVSGGYGVGVSGKTSRVHRHFSAVDSNYIKYLLNTTHSRYDSEYCYNTGRRFTVDSLSSSLQQTYKPFKGMVSSHSSSYYYYYPPTSLTEKRPLFPVIEAANAVTRMLCELISVHSEIYDSQFIIEEDANEFCLPSLFYPILLSYHGLGETLFEDLFDCVFSTFFYTWTQMKAVPEDLVGILCVVREQINRILKTTPISFEEFEKSLANFNPYDVPSMWSKRENNMRMNMLHNHPALIQLRNDLKRRHQDHVYENRLNILSTSAPLEYIPSKGSKLSSKDNQSFTVLLSTDRKSFVIRDANQAVREIWPLKSVIRVSLGAAEKVKKNPERTLIFHVELSDVANQDDSNESVNIKSRCFRASLLARSTIEYHYWLDGLFLVNKLNNPSDYYSEDVERLIDLDMRIRLSSLDLNELPKREISIPPDPPPLDFV</sequence>
<feature type="compositionally biased region" description="Polar residues" evidence="1">
    <location>
        <begin position="238"/>
        <end position="249"/>
    </location>
</feature>
<feature type="region of interest" description="Disordered" evidence="1">
    <location>
        <begin position="238"/>
        <end position="283"/>
    </location>
</feature>
<feature type="compositionally biased region" description="Polar residues" evidence="1">
    <location>
        <begin position="806"/>
        <end position="816"/>
    </location>
</feature>
<dbReference type="WBParaSite" id="TREG1_9800.2">
    <property type="protein sequence ID" value="TREG1_9800.2"/>
    <property type="gene ID" value="TREG1_9800"/>
</dbReference>
<name>A0AA85KPU1_TRIRE</name>
<evidence type="ECO:0000313" key="3">
    <source>
        <dbReference type="WBParaSite" id="TREG1_9800.2"/>
    </source>
</evidence>
<evidence type="ECO:0000313" key="2">
    <source>
        <dbReference type="Proteomes" id="UP000050795"/>
    </source>
</evidence>
<reference evidence="3" key="2">
    <citation type="submission" date="2023-11" db="UniProtKB">
        <authorList>
            <consortium name="WormBaseParasite"/>
        </authorList>
    </citation>
    <scope>IDENTIFICATION</scope>
</reference>
<reference evidence="2" key="1">
    <citation type="submission" date="2022-06" db="EMBL/GenBank/DDBJ databases">
        <authorList>
            <person name="Berger JAMES D."/>
            <person name="Berger JAMES D."/>
        </authorList>
    </citation>
    <scope>NUCLEOTIDE SEQUENCE [LARGE SCALE GENOMIC DNA]</scope>
</reference>
<keyword evidence="2" id="KW-1185">Reference proteome</keyword>